<keyword evidence="1" id="KW-1133">Transmembrane helix</keyword>
<accession>A0A1A9A6Y3</accession>
<dbReference type="Proteomes" id="UP000199385">
    <property type="component" value="Chromosome I"/>
</dbReference>
<evidence type="ECO:0000256" key="1">
    <source>
        <dbReference type="SAM" id="Phobius"/>
    </source>
</evidence>
<feature type="transmembrane region" description="Helical" evidence="1">
    <location>
        <begin position="36"/>
        <end position="55"/>
    </location>
</feature>
<evidence type="ECO:0000313" key="3">
    <source>
        <dbReference type="Proteomes" id="UP000199385"/>
    </source>
</evidence>
<keyword evidence="3" id="KW-1185">Reference proteome</keyword>
<dbReference type="RefSeq" id="WP_091670131.1">
    <property type="nucleotide sequence ID" value="NZ_LT594323.1"/>
</dbReference>
<gene>
    <name evidence="2" type="ORF">GA0070611_5378</name>
</gene>
<dbReference type="AlphaFoldDB" id="A0A1A9A6Y3"/>
<feature type="transmembrane region" description="Helical" evidence="1">
    <location>
        <begin position="12"/>
        <end position="30"/>
    </location>
</feature>
<reference evidence="3" key="1">
    <citation type="submission" date="2016-06" db="EMBL/GenBank/DDBJ databases">
        <authorList>
            <person name="Varghese N."/>
            <person name="Submissions Spin"/>
        </authorList>
    </citation>
    <scope>NUCLEOTIDE SEQUENCE [LARGE SCALE GENOMIC DNA]</scope>
    <source>
        <strain evidence="3">DSM 44815</strain>
    </source>
</reference>
<sequence length="76" mass="8072">MSHRHRDTGPRLALWMLVALGDVVLLLVAAGLSAPVAALAVVVLVVAGVATWRLARRTTLTGRAEVPVPVVTRRRA</sequence>
<keyword evidence="1" id="KW-0812">Transmembrane</keyword>
<keyword evidence="1" id="KW-0472">Membrane</keyword>
<protein>
    <submittedName>
        <fullName evidence="2">Uncharacterized protein</fullName>
    </submittedName>
</protein>
<evidence type="ECO:0000313" key="2">
    <source>
        <dbReference type="EMBL" id="SBT51860.1"/>
    </source>
</evidence>
<dbReference type="EMBL" id="LT594323">
    <property type="protein sequence ID" value="SBT51860.1"/>
    <property type="molecule type" value="Genomic_DNA"/>
</dbReference>
<dbReference type="PATRIC" id="fig|261654.4.peg.5449"/>
<name>A0A1A9A6Y3_9ACTN</name>
<organism evidence="2 3">
    <name type="scientific">Micromonospora auratinigra</name>
    <dbReference type="NCBI Taxonomy" id="261654"/>
    <lineage>
        <taxon>Bacteria</taxon>
        <taxon>Bacillati</taxon>
        <taxon>Actinomycetota</taxon>
        <taxon>Actinomycetes</taxon>
        <taxon>Micromonosporales</taxon>
        <taxon>Micromonosporaceae</taxon>
        <taxon>Micromonospora</taxon>
    </lineage>
</organism>
<proteinExistence type="predicted"/>